<evidence type="ECO:0000313" key="1">
    <source>
        <dbReference type="EMBL" id="MFG1709155.1"/>
    </source>
</evidence>
<organism evidence="1 2">
    <name type="scientific">Nonomuraea marmarensis</name>
    <dbReference type="NCBI Taxonomy" id="3351344"/>
    <lineage>
        <taxon>Bacteria</taxon>
        <taxon>Bacillati</taxon>
        <taxon>Actinomycetota</taxon>
        <taxon>Actinomycetes</taxon>
        <taxon>Streptosporangiales</taxon>
        <taxon>Streptosporangiaceae</taxon>
        <taxon>Nonomuraea</taxon>
    </lineage>
</organism>
<keyword evidence="2" id="KW-1185">Reference proteome</keyword>
<protein>
    <submittedName>
        <fullName evidence="1">Uncharacterized protein</fullName>
    </submittedName>
</protein>
<name>A0ABW7ASC8_9ACTN</name>
<evidence type="ECO:0000313" key="2">
    <source>
        <dbReference type="Proteomes" id="UP001603978"/>
    </source>
</evidence>
<dbReference type="Proteomes" id="UP001603978">
    <property type="component" value="Unassembled WGS sequence"/>
</dbReference>
<gene>
    <name evidence="1" type="ORF">ACFLIM_38785</name>
</gene>
<reference evidence="1 2" key="1">
    <citation type="submission" date="2024-10" db="EMBL/GenBank/DDBJ databases">
        <authorList>
            <person name="Topkara A.R."/>
            <person name="Saygin H."/>
        </authorList>
    </citation>
    <scope>NUCLEOTIDE SEQUENCE [LARGE SCALE GENOMIC DNA]</scope>
    <source>
        <strain evidence="1 2">M3C6</strain>
    </source>
</reference>
<comment type="caution">
    <text evidence="1">The sequence shown here is derived from an EMBL/GenBank/DDBJ whole genome shotgun (WGS) entry which is preliminary data.</text>
</comment>
<dbReference type="EMBL" id="JBICRM010000034">
    <property type="protein sequence ID" value="MFG1709155.1"/>
    <property type="molecule type" value="Genomic_DNA"/>
</dbReference>
<dbReference type="RefSeq" id="WP_393173655.1">
    <property type="nucleotide sequence ID" value="NZ_JBICRM010000034.1"/>
</dbReference>
<sequence length="116" mass="13363">MIGDRLGVHERTIQRYLRELEGDVDRRVILYPEVKPQVLEHLRRYPHLRTSAYMLARAVGLLLDETNYGRVESALKSLERDGLVRREIGTRKDGDYSSSVKVTLWSLAEQGQPDGQ</sequence>
<proteinExistence type="predicted"/>
<accession>A0ABW7ASC8</accession>